<dbReference type="PANTHER" id="PTHR35371">
    <property type="entry name" value="INNER MEMBRANE PROTEIN"/>
    <property type="match status" value="1"/>
</dbReference>
<keyword evidence="6" id="KW-0732">Signal</keyword>
<evidence type="ECO:0000313" key="8">
    <source>
        <dbReference type="Proteomes" id="UP000252182"/>
    </source>
</evidence>
<evidence type="ECO:0000256" key="5">
    <source>
        <dbReference type="SAM" id="Phobius"/>
    </source>
</evidence>
<feature type="transmembrane region" description="Helical" evidence="5">
    <location>
        <begin position="83"/>
        <end position="103"/>
    </location>
</feature>
<feature type="transmembrane region" description="Helical" evidence="5">
    <location>
        <begin position="109"/>
        <end position="128"/>
    </location>
</feature>
<comment type="subcellular location">
    <subcellularLocation>
        <location evidence="1">Membrane</location>
    </subcellularLocation>
</comment>
<dbReference type="AlphaFoldDB" id="A0A345D8G7"/>
<evidence type="ECO:0008006" key="9">
    <source>
        <dbReference type="Google" id="ProtNLM"/>
    </source>
</evidence>
<keyword evidence="3 5" id="KW-1133">Transmembrane helix</keyword>
<dbReference type="PANTHER" id="PTHR35371:SF1">
    <property type="entry name" value="BLR7753 PROTEIN"/>
    <property type="match status" value="1"/>
</dbReference>
<dbReference type="Pfam" id="PF01124">
    <property type="entry name" value="MAPEG"/>
    <property type="match status" value="1"/>
</dbReference>
<evidence type="ECO:0000313" key="7">
    <source>
        <dbReference type="EMBL" id="AXF84655.1"/>
    </source>
</evidence>
<dbReference type="SUPFAM" id="SSF161084">
    <property type="entry name" value="MAPEG domain-like"/>
    <property type="match status" value="1"/>
</dbReference>
<feature type="signal peptide" evidence="6">
    <location>
        <begin position="1"/>
        <end position="22"/>
    </location>
</feature>
<organism evidence="7 8">
    <name type="scientific">Ephemeroptericola cinctiostellae</name>
    <dbReference type="NCBI Taxonomy" id="2268024"/>
    <lineage>
        <taxon>Bacteria</taxon>
        <taxon>Pseudomonadati</taxon>
        <taxon>Pseudomonadota</taxon>
        <taxon>Betaproteobacteria</taxon>
        <taxon>Burkholderiales</taxon>
        <taxon>Burkholderiaceae</taxon>
        <taxon>Ephemeroptericola</taxon>
    </lineage>
</organism>
<dbReference type="InterPro" id="IPR023352">
    <property type="entry name" value="MAPEG-like_dom_sf"/>
</dbReference>
<dbReference type="KEGG" id="hyf:DTO96_100365"/>
<protein>
    <recommendedName>
        <fullName evidence="9">MAPEG family protein</fullName>
    </recommendedName>
</protein>
<evidence type="ECO:0000256" key="4">
    <source>
        <dbReference type="ARBA" id="ARBA00023136"/>
    </source>
</evidence>
<reference evidence="8" key="1">
    <citation type="submission" date="2018-07" db="EMBL/GenBank/DDBJ databases">
        <authorList>
            <person name="Kim H."/>
        </authorList>
    </citation>
    <scope>NUCLEOTIDE SEQUENCE [LARGE SCALE GENOMIC DNA]</scope>
    <source>
        <strain evidence="8">F02</strain>
    </source>
</reference>
<dbReference type="EMBL" id="CP031124">
    <property type="protein sequence ID" value="AXF84655.1"/>
    <property type="molecule type" value="Genomic_DNA"/>
</dbReference>
<dbReference type="OrthoDB" id="513661at2"/>
<keyword evidence="4 5" id="KW-0472">Membrane</keyword>
<proteinExistence type="predicted"/>
<evidence type="ECO:0000256" key="2">
    <source>
        <dbReference type="ARBA" id="ARBA00022692"/>
    </source>
</evidence>
<evidence type="ECO:0000256" key="3">
    <source>
        <dbReference type="ARBA" id="ARBA00022989"/>
    </source>
</evidence>
<feature type="chain" id="PRO_5016599726" description="MAPEG family protein" evidence="6">
    <location>
        <begin position="23"/>
        <end position="129"/>
    </location>
</feature>
<evidence type="ECO:0000256" key="1">
    <source>
        <dbReference type="ARBA" id="ARBA00004370"/>
    </source>
</evidence>
<dbReference type="Gene3D" id="1.20.120.550">
    <property type="entry name" value="Membrane associated eicosanoid/glutathione metabolism-like domain"/>
    <property type="match status" value="1"/>
</dbReference>
<dbReference type="GO" id="GO:0016020">
    <property type="term" value="C:membrane"/>
    <property type="evidence" value="ECO:0007669"/>
    <property type="project" value="UniProtKB-SubCell"/>
</dbReference>
<dbReference type="RefSeq" id="WP_114561928.1">
    <property type="nucleotide sequence ID" value="NZ_CP031124.1"/>
</dbReference>
<keyword evidence="2 5" id="KW-0812">Transmembrane</keyword>
<name>A0A345D8G7_9BURK</name>
<keyword evidence="8" id="KW-1185">Reference proteome</keyword>
<sequence length="129" mass="14108">MLFAHWMLLVASFLPIVAAACAKSRGGKYDNNNPRDFLENLRPGTFAKRMSAAQNNSWEALLMFAPALLIATHYHVAAETLNVLAGGFIATRLVYLCCYAKNWATPRSLVWFVGVLCVVGLYVAANLAA</sequence>
<accession>A0A345D8G7</accession>
<evidence type="ECO:0000256" key="6">
    <source>
        <dbReference type="SAM" id="SignalP"/>
    </source>
</evidence>
<dbReference type="Proteomes" id="UP000252182">
    <property type="component" value="Chromosome"/>
</dbReference>
<gene>
    <name evidence="7" type="ORF">DTO96_100365</name>
</gene>
<dbReference type="InterPro" id="IPR001129">
    <property type="entry name" value="Membr-assoc_MAPEG"/>
</dbReference>